<dbReference type="AlphaFoldDB" id="A0AB38XSG5"/>
<accession>A0AB38XSG5</accession>
<dbReference type="EMBL" id="CP120206">
    <property type="protein sequence ID" value="WET42950.1"/>
    <property type="molecule type" value="Genomic_DNA"/>
</dbReference>
<evidence type="ECO:0000256" key="2">
    <source>
        <dbReference type="ARBA" id="ARBA00023163"/>
    </source>
</evidence>
<name>A0AB38XSG5_CORAY</name>
<dbReference type="RefSeq" id="WP_052155595.1">
    <property type="nucleotide sequence ID" value="NZ_CP046975.1"/>
</dbReference>
<dbReference type="InterPro" id="IPR027383">
    <property type="entry name" value="Znf_put"/>
</dbReference>
<dbReference type="Gene3D" id="1.10.10.1320">
    <property type="entry name" value="Anti-sigma factor, zinc-finger domain"/>
    <property type="match status" value="1"/>
</dbReference>
<dbReference type="Pfam" id="PF13490">
    <property type="entry name" value="zf-HC2"/>
    <property type="match status" value="1"/>
</dbReference>
<sequence>MRFLEVLQSVIQQGDDKRFLSTEHLGTEAIAAFVDGELSVVAERRAQAHLMACPECRREVAKQRQAAKRLRDSAALHIPAELRARIADFAGSCEDSEPHRSARHLAHRPPESLSAALEQIVRGFRKGGSH</sequence>
<reference evidence="4" key="1">
    <citation type="submission" date="2023-03" db="EMBL/GenBank/DDBJ databases">
        <title>Corynebacterium amycolatum SB-1.</title>
        <authorList>
            <person name="Jo H."/>
        </authorList>
    </citation>
    <scope>NUCLEOTIDE SEQUENCE</scope>
    <source>
        <strain evidence="4">SB-1</strain>
    </source>
</reference>
<evidence type="ECO:0000313" key="4">
    <source>
        <dbReference type="EMBL" id="WET42950.1"/>
    </source>
</evidence>
<organism evidence="4 5">
    <name type="scientific">Corynebacterium amycolatum</name>
    <dbReference type="NCBI Taxonomy" id="43765"/>
    <lineage>
        <taxon>Bacteria</taxon>
        <taxon>Bacillati</taxon>
        <taxon>Actinomycetota</taxon>
        <taxon>Actinomycetes</taxon>
        <taxon>Mycobacteriales</taxon>
        <taxon>Corynebacteriaceae</taxon>
        <taxon>Corynebacterium</taxon>
    </lineage>
</organism>
<dbReference type="Proteomes" id="UP001220238">
    <property type="component" value="Chromosome"/>
</dbReference>
<dbReference type="GeneID" id="92769342"/>
<evidence type="ECO:0000313" key="5">
    <source>
        <dbReference type="Proteomes" id="UP001220238"/>
    </source>
</evidence>
<keyword evidence="2" id="KW-0804">Transcription</keyword>
<evidence type="ECO:0000259" key="3">
    <source>
        <dbReference type="Pfam" id="PF13490"/>
    </source>
</evidence>
<dbReference type="InterPro" id="IPR041916">
    <property type="entry name" value="Anti_sigma_zinc_sf"/>
</dbReference>
<evidence type="ECO:0000256" key="1">
    <source>
        <dbReference type="ARBA" id="ARBA00023015"/>
    </source>
</evidence>
<keyword evidence="1" id="KW-0805">Transcription regulation</keyword>
<feature type="domain" description="Putative zinc-finger" evidence="3">
    <location>
        <begin position="28"/>
        <end position="57"/>
    </location>
</feature>
<gene>
    <name evidence="4" type="ORF">P2W56_05690</name>
</gene>
<protein>
    <submittedName>
        <fullName evidence="4">Zf-HC2 domain-containing protein</fullName>
    </submittedName>
</protein>
<proteinExistence type="predicted"/>